<dbReference type="InterPro" id="IPR036390">
    <property type="entry name" value="WH_DNA-bd_sf"/>
</dbReference>
<organism evidence="6 7">
    <name type="scientific">Limimaricola cinnabarinus LL-001</name>
    <dbReference type="NCBI Taxonomy" id="1337093"/>
    <lineage>
        <taxon>Bacteria</taxon>
        <taxon>Pseudomonadati</taxon>
        <taxon>Pseudomonadota</taxon>
        <taxon>Alphaproteobacteria</taxon>
        <taxon>Rhodobacterales</taxon>
        <taxon>Paracoccaceae</taxon>
        <taxon>Limimaricola</taxon>
    </lineage>
</organism>
<gene>
    <name evidence="6" type="ORF">MBELCI_3388</name>
</gene>
<comment type="caution">
    <text evidence="6">The sequence shown here is derived from an EMBL/GenBank/DDBJ whole genome shotgun (WGS) entry which is preliminary data.</text>
</comment>
<dbReference type="InterPro" id="IPR005119">
    <property type="entry name" value="LysR_subst-bd"/>
</dbReference>
<dbReference type="Pfam" id="PF00126">
    <property type="entry name" value="HTH_1"/>
    <property type="match status" value="1"/>
</dbReference>
<dbReference type="eggNOG" id="COG0583">
    <property type="taxonomic scope" value="Bacteria"/>
</dbReference>
<dbReference type="GO" id="GO:0043565">
    <property type="term" value="F:sequence-specific DNA binding"/>
    <property type="evidence" value="ECO:0007669"/>
    <property type="project" value="TreeGrafter"/>
</dbReference>
<dbReference type="Pfam" id="PF03466">
    <property type="entry name" value="LysR_substrate"/>
    <property type="match status" value="1"/>
</dbReference>
<dbReference type="STRING" id="1337093.MBELCI_3388"/>
<dbReference type="CDD" id="cd05466">
    <property type="entry name" value="PBP2_LTTR_substrate"/>
    <property type="match status" value="1"/>
</dbReference>
<reference evidence="6" key="1">
    <citation type="journal article" date="2013" name="Genome Announc.">
        <title>Draft Genome Sequence of Loktanella cinnabarina LL-001T, Isolated from Deep-Sea Floor Sediment.</title>
        <authorList>
            <person name="Nishi S."/>
            <person name="Tsubouchi T."/>
            <person name="Takaki Y."/>
            <person name="Koyanagi R."/>
            <person name="Satoh N."/>
            <person name="Maruyama T."/>
            <person name="Hatada Y."/>
        </authorList>
    </citation>
    <scope>NUCLEOTIDE SEQUENCE [LARGE SCALE GENOMIC DNA]</scope>
    <source>
        <strain evidence="6">LL-001</strain>
    </source>
</reference>
<dbReference type="PANTHER" id="PTHR30537:SF3">
    <property type="entry name" value="TRANSCRIPTIONAL REGULATORY PROTEIN"/>
    <property type="match status" value="1"/>
</dbReference>
<sequence>MENWDDIRVFLAVARAESLSAAAPGLRMDPATLGRRIARLEERLGAALFVKSPQGYALTGRGERLQVHAARAEAALALAGEAGPQERGLAGQIRIGAPDAAANFILPQVCAAIQGQNPDLEVQILALPRVVNLSKREADMAITVSPPETGRLTVQKITDYRLSLAQRRDAPAPQSLAALGDRPLVGYIPDMIFDRELDYLGDLGARGVPLASNSVSVQLQMLRHAGIGIVHDFALPFAPELVRVLTRELSLTRAFWLVRHAADRRSARLSRFAAALMAAMRAEVARLEAECLTVGSAERDG</sequence>
<dbReference type="SUPFAM" id="SSF53850">
    <property type="entry name" value="Periplasmic binding protein-like II"/>
    <property type="match status" value="1"/>
</dbReference>
<dbReference type="EMBL" id="BATB01000079">
    <property type="protein sequence ID" value="GAD57336.1"/>
    <property type="molecule type" value="Genomic_DNA"/>
</dbReference>
<dbReference type="Proteomes" id="UP000016566">
    <property type="component" value="Unassembled WGS sequence"/>
</dbReference>
<dbReference type="PANTHER" id="PTHR30537">
    <property type="entry name" value="HTH-TYPE TRANSCRIPTIONAL REGULATOR"/>
    <property type="match status" value="1"/>
</dbReference>
<dbReference type="PROSITE" id="PS50931">
    <property type="entry name" value="HTH_LYSR"/>
    <property type="match status" value="1"/>
</dbReference>
<evidence type="ECO:0000256" key="2">
    <source>
        <dbReference type="ARBA" id="ARBA00023015"/>
    </source>
</evidence>
<evidence type="ECO:0000256" key="4">
    <source>
        <dbReference type="ARBA" id="ARBA00023163"/>
    </source>
</evidence>
<dbReference type="Gene3D" id="1.10.10.10">
    <property type="entry name" value="Winged helix-like DNA-binding domain superfamily/Winged helix DNA-binding domain"/>
    <property type="match status" value="1"/>
</dbReference>
<keyword evidence="7" id="KW-1185">Reference proteome</keyword>
<evidence type="ECO:0000313" key="6">
    <source>
        <dbReference type="EMBL" id="GAD57336.1"/>
    </source>
</evidence>
<dbReference type="AlphaFoldDB" id="U2YPN2"/>
<protein>
    <submittedName>
        <fullName evidence="6">Transcriptional regulator, LysR family</fullName>
    </submittedName>
</protein>
<feature type="domain" description="HTH lysR-type" evidence="5">
    <location>
        <begin position="1"/>
        <end position="59"/>
    </location>
</feature>
<dbReference type="InterPro" id="IPR058163">
    <property type="entry name" value="LysR-type_TF_proteobact-type"/>
</dbReference>
<keyword evidence="4" id="KW-0804">Transcription</keyword>
<dbReference type="InterPro" id="IPR000847">
    <property type="entry name" value="LysR_HTH_N"/>
</dbReference>
<dbReference type="SUPFAM" id="SSF46785">
    <property type="entry name" value="Winged helix' DNA-binding domain"/>
    <property type="match status" value="1"/>
</dbReference>
<dbReference type="GO" id="GO:0006351">
    <property type="term" value="P:DNA-templated transcription"/>
    <property type="evidence" value="ECO:0007669"/>
    <property type="project" value="TreeGrafter"/>
</dbReference>
<evidence type="ECO:0000256" key="3">
    <source>
        <dbReference type="ARBA" id="ARBA00023125"/>
    </source>
</evidence>
<accession>U2YPN2</accession>
<keyword evidence="2" id="KW-0805">Transcription regulation</keyword>
<dbReference type="GO" id="GO:0003700">
    <property type="term" value="F:DNA-binding transcription factor activity"/>
    <property type="evidence" value="ECO:0007669"/>
    <property type="project" value="InterPro"/>
</dbReference>
<proteinExistence type="inferred from homology"/>
<keyword evidence="3" id="KW-0238">DNA-binding</keyword>
<dbReference type="Gene3D" id="3.40.190.290">
    <property type="match status" value="1"/>
</dbReference>
<evidence type="ECO:0000256" key="1">
    <source>
        <dbReference type="ARBA" id="ARBA00009437"/>
    </source>
</evidence>
<name>U2YPN2_9RHOB</name>
<comment type="similarity">
    <text evidence="1">Belongs to the LysR transcriptional regulatory family.</text>
</comment>
<evidence type="ECO:0000259" key="5">
    <source>
        <dbReference type="PROSITE" id="PS50931"/>
    </source>
</evidence>
<dbReference type="InterPro" id="IPR036388">
    <property type="entry name" value="WH-like_DNA-bd_sf"/>
</dbReference>
<evidence type="ECO:0000313" key="7">
    <source>
        <dbReference type="Proteomes" id="UP000016566"/>
    </source>
</evidence>